<sequence>MLAVFLVFIGGGLGSAGRHLLAGRIDRAIPRDLSIKLPVRSAPFFPNISGPLLSAPFPLGTLLVNILGSFLLGFMTIFYRQYILANPTNITLWDRYLWQRIYIPLFFTGFCGGFTTFSSYTMDVCNQFLAGNFFRAWLTLSLHVIFGLLSAGAGIWLAWRIAANLAT</sequence>
<keyword evidence="4 11" id="KW-0812">Transmembrane</keyword>
<evidence type="ECO:0000256" key="6">
    <source>
        <dbReference type="ARBA" id="ARBA00023065"/>
    </source>
</evidence>
<dbReference type="RefSeq" id="WP_326927854.1">
    <property type="nucleotide sequence ID" value="NZ_CP123443.1"/>
</dbReference>
<evidence type="ECO:0000256" key="2">
    <source>
        <dbReference type="ARBA" id="ARBA00022475"/>
    </source>
</evidence>
<feature type="transmembrane region" description="Helical" evidence="11">
    <location>
        <begin position="140"/>
        <end position="159"/>
    </location>
</feature>
<proteinExistence type="inferred from homology"/>
<keyword evidence="2 11" id="KW-1003">Cell membrane</keyword>
<evidence type="ECO:0000256" key="7">
    <source>
        <dbReference type="ARBA" id="ARBA00023136"/>
    </source>
</evidence>
<keyword evidence="13" id="KW-1185">Reference proteome</keyword>
<comment type="similarity">
    <text evidence="9 11">Belongs to the fluoride channel Fluc/FEX (TC 1.A.43) family.</text>
</comment>
<evidence type="ECO:0000256" key="10">
    <source>
        <dbReference type="ARBA" id="ARBA00035585"/>
    </source>
</evidence>
<keyword evidence="3" id="KW-0997">Cell inner membrane</keyword>
<keyword evidence="8 11" id="KW-0407">Ion channel</keyword>
<feature type="binding site" evidence="11">
    <location>
        <position position="112"/>
    </location>
    <ligand>
        <name>Na(+)</name>
        <dbReference type="ChEBI" id="CHEBI:29101"/>
        <note>structural</note>
    </ligand>
</feature>
<evidence type="ECO:0000313" key="13">
    <source>
        <dbReference type="Proteomes" id="UP001228690"/>
    </source>
</evidence>
<keyword evidence="11" id="KW-0915">Sodium</keyword>
<comment type="activity regulation">
    <text evidence="11">Na(+) is not transported, but it plays an essential structural role and its presence is essential for fluoride channel function.</text>
</comment>
<comment type="function">
    <text evidence="11">Fluoride-specific ion channel. Important for reducing fluoride concentration in the cell, thus reducing its toxicity.</text>
</comment>
<dbReference type="PANTHER" id="PTHR28259">
    <property type="entry name" value="FLUORIDE EXPORT PROTEIN 1-RELATED"/>
    <property type="match status" value="1"/>
</dbReference>
<evidence type="ECO:0000256" key="5">
    <source>
        <dbReference type="ARBA" id="ARBA00022989"/>
    </source>
</evidence>
<evidence type="ECO:0000313" key="12">
    <source>
        <dbReference type="EMBL" id="WGK69668.1"/>
    </source>
</evidence>
<keyword evidence="11" id="KW-0813">Transport</keyword>
<name>A0ABY8MKE0_9SPIO</name>
<evidence type="ECO:0000256" key="11">
    <source>
        <dbReference type="HAMAP-Rule" id="MF_00454"/>
    </source>
</evidence>
<organism evidence="12 13">
    <name type="scientific">Candidatus Haliotispira prima</name>
    <dbReference type="NCBI Taxonomy" id="3034016"/>
    <lineage>
        <taxon>Bacteria</taxon>
        <taxon>Pseudomonadati</taxon>
        <taxon>Spirochaetota</taxon>
        <taxon>Spirochaetia</taxon>
        <taxon>Spirochaetales</taxon>
        <taxon>Spirochaetaceae</taxon>
        <taxon>Candidatus Haliotispira</taxon>
    </lineage>
</organism>
<feature type="binding site" evidence="11">
    <location>
        <position position="115"/>
    </location>
    <ligand>
        <name>Na(+)</name>
        <dbReference type="ChEBI" id="CHEBI:29101"/>
        <note>structural</note>
    </ligand>
</feature>
<gene>
    <name evidence="11" type="primary">fluC</name>
    <name evidence="11" type="synonym">crcB</name>
    <name evidence="12" type="ORF">P0082_02050</name>
</gene>
<keyword evidence="5 11" id="KW-1133">Transmembrane helix</keyword>
<dbReference type="Pfam" id="PF02537">
    <property type="entry name" value="CRCB"/>
    <property type="match status" value="1"/>
</dbReference>
<evidence type="ECO:0000256" key="9">
    <source>
        <dbReference type="ARBA" id="ARBA00035120"/>
    </source>
</evidence>
<comment type="subcellular location">
    <subcellularLocation>
        <location evidence="1 11">Cell membrane</location>
        <topology evidence="1 11">Multi-pass membrane protein</topology>
    </subcellularLocation>
</comment>
<dbReference type="HAMAP" id="MF_00454">
    <property type="entry name" value="FluC"/>
    <property type="match status" value="1"/>
</dbReference>
<accession>A0ABY8MKE0</accession>
<dbReference type="InterPro" id="IPR003691">
    <property type="entry name" value="FluC"/>
</dbReference>
<protein>
    <recommendedName>
        <fullName evidence="11">Fluoride-specific ion channel FluC</fullName>
    </recommendedName>
</protein>
<keyword evidence="7 11" id="KW-0472">Membrane</keyword>
<keyword evidence="6 11" id="KW-0406">Ion transport</keyword>
<evidence type="ECO:0000256" key="4">
    <source>
        <dbReference type="ARBA" id="ARBA00022692"/>
    </source>
</evidence>
<dbReference type="EMBL" id="CP123443">
    <property type="protein sequence ID" value="WGK69668.1"/>
    <property type="molecule type" value="Genomic_DNA"/>
</dbReference>
<dbReference type="Proteomes" id="UP001228690">
    <property type="component" value="Chromosome"/>
</dbReference>
<comment type="catalytic activity">
    <reaction evidence="10">
        <text>fluoride(in) = fluoride(out)</text>
        <dbReference type="Rhea" id="RHEA:76159"/>
        <dbReference type="ChEBI" id="CHEBI:17051"/>
    </reaction>
    <physiologicalReaction direction="left-to-right" evidence="10">
        <dbReference type="Rhea" id="RHEA:76160"/>
    </physiologicalReaction>
</comment>
<evidence type="ECO:0000256" key="1">
    <source>
        <dbReference type="ARBA" id="ARBA00004651"/>
    </source>
</evidence>
<feature type="transmembrane region" description="Helical" evidence="11">
    <location>
        <begin position="59"/>
        <end position="80"/>
    </location>
</feature>
<keyword evidence="11" id="KW-0479">Metal-binding</keyword>
<evidence type="ECO:0000256" key="8">
    <source>
        <dbReference type="ARBA" id="ARBA00023303"/>
    </source>
</evidence>
<reference evidence="12 13" key="1">
    <citation type="submission" date="2023-04" db="EMBL/GenBank/DDBJ databases">
        <title>Spirochaete genome identified in red abalone sample constitutes a novel genus.</title>
        <authorList>
            <person name="Sharma S.P."/>
            <person name="Purcell C.M."/>
            <person name="Hyde J.R."/>
            <person name="Severin A.J."/>
        </authorList>
    </citation>
    <scope>NUCLEOTIDE SEQUENCE [LARGE SCALE GENOMIC DNA]</scope>
    <source>
        <strain evidence="12 13">SP-2023</strain>
    </source>
</reference>
<dbReference type="PANTHER" id="PTHR28259:SF1">
    <property type="entry name" value="FLUORIDE EXPORT PROTEIN 1-RELATED"/>
    <property type="match status" value="1"/>
</dbReference>
<evidence type="ECO:0000256" key="3">
    <source>
        <dbReference type="ARBA" id="ARBA00022519"/>
    </source>
</evidence>
<feature type="transmembrane region" description="Helical" evidence="11">
    <location>
        <begin position="101"/>
        <end position="120"/>
    </location>
</feature>